<feature type="domain" description="Flagellin C-terminal" evidence="6">
    <location>
        <begin position="206"/>
        <end position="290"/>
    </location>
</feature>
<dbReference type="Gene3D" id="1.20.1330.10">
    <property type="entry name" value="f41 fragment of flagellin, N-terminal domain"/>
    <property type="match status" value="1"/>
</dbReference>
<keyword evidence="4" id="KW-0175">Coiled coil</keyword>
<sequence>MRISTLSNIIFLTSEAQKQFEKISKLLREISSGKRRDLYSSEPEKVEDLVSVKWNISKIQQYDDNIKFAKGILLTEDDILGKVYDTLVTVKEKLIEAANAHSESAYDTLRQTLRELKNRLWQYANTRVGDFYIFGGYKYTSQPYYDSNGYYSGGSEFSIKVAENDSVALFLDGSQAFGSGSSSVFEVIQKAINHITNTKEIEQAIGEIENYLAKVNTLRAKVGANGQKLEKYSLTYSELLDNLKKRQTDLEGVDIDGAISDYQLANTTYRAILSVLAKENNQSSILLKYF</sequence>
<organism evidence="7 8">
    <name type="scientific">Aquifex aeolicus</name>
    <dbReference type="NCBI Taxonomy" id="63363"/>
    <lineage>
        <taxon>Bacteria</taxon>
        <taxon>Pseudomonadati</taxon>
        <taxon>Aquificota</taxon>
        <taxon>Aquificia</taxon>
        <taxon>Aquificales</taxon>
        <taxon>Aquificaceae</taxon>
        <taxon>Aquifex</taxon>
    </lineage>
</organism>
<name>A0A9D1CF55_AQUAO</name>
<dbReference type="PANTHER" id="PTHR42792">
    <property type="entry name" value="FLAGELLIN"/>
    <property type="match status" value="1"/>
</dbReference>
<feature type="coiled-coil region" evidence="4">
    <location>
        <begin position="99"/>
        <end position="126"/>
    </location>
</feature>
<keyword evidence="3" id="KW-0964">Secreted</keyword>
<comment type="caution">
    <text evidence="7">The sequence shown here is derived from an EMBL/GenBank/DDBJ whole genome shotgun (WGS) entry which is preliminary data.</text>
</comment>
<comment type="subcellular location">
    <subcellularLocation>
        <location evidence="3">Secreted</location>
    </subcellularLocation>
    <subcellularLocation>
        <location evidence="3">Bacterial flagellum</location>
    </subcellularLocation>
</comment>
<protein>
    <recommendedName>
        <fullName evidence="3">Flagellin</fullName>
    </recommendedName>
</protein>
<accession>A0A9D1CF55</accession>
<gene>
    <name evidence="7" type="ORF">EYH37_04260</name>
</gene>
<evidence type="ECO:0000256" key="4">
    <source>
        <dbReference type="SAM" id="Coils"/>
    </source>
</evidence>
<evidence type="ECO:0000256" key="2">
    <source>
        <dbReference type="ARBA" id="ARBA00023143"/>
    </source>
</evidence>
<dbReference type="AlphaFoldDB" id="A0A9D1CF55"/>
<dbReference type="GO" id="GO:0009288">
    <property type="term" value="C:bacterial-type flagellum"/>
    <property type="evidence" value="ECO:0007669"/>
    <property type="project" value="UniProtKB-SubCell"/>
</dbReference>
<evidence type="ECO:0000313" key="8">
    <source>
        <dbReference type="Proteomes" id="UP000606463"/>
    </source>
</evidence>
<dbReference type="Pfam" id="PF00669">
    <property type="entry name" value="Flagellin_N"/>
    <property type="match status" value="1"/>
</dbReference>
<feature type="domain" description="Flagellin N-terminal" evidence="5">
    <location>
        <begin position="3"/>
        <end position="126"/>
    </location>
</feature>
<evidence type="ECO:0000259" key="6">
    <source>
        <dbReference type="Pfam" id="PF00700"/>
    </source>
</evidence>
<dbReference type="InterPro" id="IPR001029">
    <property type="entry name" value="Flagellin_N"/>
</dbReference>
<dbReference type="InterPro" id="IPR001492">
    <property type="entry name" value="Flagellin"/>
</dbReference>
<dbReference type="Proteomes" id="UP000606463">
    <property type="component" value="Unassembled WGS sequence"/>
</dbReference>
<dbReference type="GO" id="GO:0005576">
    <property type="term" value="C:extracellular region"/>
    <property type="evidence" value="ECO:0007669"/>
    <property type="project" value="UniProtKB-SubCell"/>
</dbReference>
<dbReference type="InterPro" id="IPR046358">
    <property type="entry name" value="Flagellin_C"/>
</dbReference>
<dbReference type="SUPFAM" id="SSF64518">
    <property type="entry name" value="Phase 1 flagellin"/>
    <property type="match status" value="1"/>
</dbReference>
<evidence type="ECO:0000313" key="7">
    <source>
        <dbReference type="EMBL" id="HIP98560.1"/>
    </source>
</evidence>
<dbReference type="EMBL" id="DQVE01000046">
    <property type="protein sequence ID" value="HIP98560.1"/>
    <property type="molecule type" value="Genomic_DNA"/>
</dbReference>
<dbReference type="Pfam" id="PF00700">
    <property type="entry name" value="Flagellin_C"/>
    <property type="match status" value="1"/>
</dbReference>
<dbReference type="GO" id="GO:0005198">
    <property type="term" value="F:structural molecule activity"/>
    <property type="evidence" value="ECO:0007669"/>
    <property type="project" value="UniProtKB-UniRule"/>
</dbReference>
<dbReference type="PANTHER" id="PTHR42792:SF1">
    <property type="entry name" value="FLAGELLAR HOOK-ASSOCIATED PROTEIN 3"/>
    <property type="match status" value="1"/>
</dbReference>
<proteinExistence type="inferred from homology"/>
<evidence type="ECO:0000256" key="1">
    <source>
        <dbReference type="ARBA" id="ARBA00005709"/>
    </source>
</evidence>
<reference evidence="7" key="1">
    <citation type="journal article" date="2020" name="ISME J.">
        <title>Gammaproteobacteria mediating utilization of methyl-, sulfur- and petroleum organic compounds in deep ocean hydrothermal plumes.</title>
        <authorList>
            <person name="Zhou Z."/>
            <person name="Liu Y."/>
            <person name="Pan J."/>
            <person name="Cron B.R."/>
            <person name="Toner B.M."/>
            <person name="Anantharaman K."/>
            <person name="Breier J.A."/>
            <person name="Dick G.J."/>
            <person name="Li M."/>
        </authorList>
    </citation>
    <scope>NUCLEOTIDE SEQUENCE</scope>
    <source>
        <strain evidence="7">SZUA-1501</strain>
    </source>
</reference>
<evidence type="ECO:0000256" key="3">
    <source>
        <dbReference type="RuleBase" id="RU362073"/>
    </source>
</evidence>
<keyword evidence="2 3" id="KW-0975">Bacterial flagellum</keyword>
<evidence type="ECO:0000259" key="5">
    <source>
        <dbReference type="Pfam" id="PF00669"/>
    </source>
</evidence>
<comment type="function">
    <text evidence="3">Flagellin is the subunit protein which polymerizes to form the filaments of bacterial flagella.</text>
</comment>
<comment type="similarity">
    <text evidence="1 3">Belongs to the bacterial flagellin family.</text>
</comment>